<dbReference type="GeneID" id="36409541"/>
<sequence>MVNLANCLAAFSANNVVVGETGRTAQRFALANRLRPTTEANLVVVPAGS</sequence>
<evidence type="ECO:0000313" key="2">
    <source>
        <dbReference type="Proteomes" id="UP000054928"/>
    </source>
</evidence>
<name>A0A0N7L6G7_PLAHL</name>
<protein>
    <submittedName>
        <fullName evidence="1">Uncharacterized protein</fullName>
    </submittedName>
</protein>
<reference evidence="2" key="1">
    <citation type="submission" date="2014-09" db="EMBL/GenBank/DDBJ databases">
        <authorList>
            <person name="Sharma Rahul"/>
            <person name="Thines Marco"/>
        </authorList>
    </citation>
    <scope>NUCLEOTIDE SEQUENCE [LARGE SCALE GENOMIC DNA]</scope>
</reference>
<proteinExistence type="predicted"/>
<dbReference type="RefSeq" id="XP_024580596.1">
    <property type="nucleotide sequence ID" value="XM_024730306.1"/>
</dbReference>
<dbReference type="AlphaFoldDB" id="A0A0N7L6G7"/>
<organism evidence="1 2">
    <name type="scientific">Plasmopara halstedii</name>
    <name type="common">Downy mildew of sunflower</name>
    <dbReference type="NCBI Taxonomy" id="4781"/>
    <lineage>
        <taxon>Eukaryota</taxon>
        <taxon>Sar</taxon>
        <taxon>Stramenopiles</taxon>
        <taxon>Oomycota</taxon>
        <taxon>Peronosporomycetes</taxon>
        <taxon>Peronosporales</taxon>
        <taxon>Peronosporaceae</taxon>
        <taxon>Plasmopara</taxon>
    </lineage>
</organism>
<dbReference type="Proteomes" id="UP000054928">
    <property type="component" value="Unassembled WGS sequence"/>
</dbReference>
<dbReference type="EMBL" id="CCYD01000876">
    <property type="protein sequence ID" value="CEG44227.1"/>
    <property type="molecule type" value="Genomic_DNA"/>
</dbReference>
<accession>A0A0N7L6G7</accession>
<keyword evidence="2" id="KW-1185">Reference proteome</keyword>
<evidence type="ECO:0000313" key="1">
    <source>
        <dbReference type="EMBL" id="CEG44227.1"/>
    </source>
</evidence>